<sequence length="368" mass="44163">MKFIKGIFLKRLNRFTCKCLVDNKKVKAYLPNPGRLWEILLPKRILYLEKINKKNTLPYIIWGAEKDGDFILLNTNYTNELAEKLIKENKIKDLTGKKIIKREAKIKNRRIDFLLKDNNKERPLEVKSCTLFYKKIAFFPDAVSERARNHLYLLAENNGYLLLIIYSPKIYYFLPDFHTDFAFAFSLYKLRKKIKIKAVSVKVDKDLRCQFIREVKIPWKVFERFKSDRGNYLLVGELKKDKKILVGKLGRIIFKKGYYVYVGRAMENLEKRIERHLRRKKKKRWHIDYLVDYLVNLKVISIRSERNFECEIAKDLEKINFLTIKKFGSSDCLCESHLYYSPTNPFLIEDFVNLINKYRFQPLLKYLY</sequence>
<dbReference type="CDD" id="cd22359">
    <property type="entry name" value="SfsA-like_bacterial"/>
    <property type="match status" value="1"/>
</dbReference>
<dbReference type="InterPro" id="IPR040452">
    <property type="entry name" value="SfsA_C"/>
</dbReference>
<dbReference type="Gene3D" id="2.40.50.580">
    <property type="match status" value="1"/>
</dbReference>
<dbReference type="PANTHER" id="PTHR37460">
    <property type="entry name" value="ENDONUCLEASE III"/>
    <property type="match status" value="1"/>
</dbReference>
<dbReference type="InterPro" id="IPR005224">
    <property type="entry name" value="SfsA"/>
</dbReference>
<dbReference type="EMBL" id="DTDR01000088">
    <property type="protein sequence ID" value="HGK63624.1"/>
    <property type="molecule type" value="Genomic_DNA"/>
</dbReference>
<reference evidence="2" key="1">
    <citation type="journal article" date="2020" name="mSystems">
        <title>Genome- and Community-Level Interaction Insights into Carbon Utilization and Element Cycling Functions of Hydrothermarchaeota in Hydrothermal Sediment.</title>
        <authorList>
            <person name="Zhou Z."/>
            <person name="Liu Y."/>
            <person name="Xu W."/>
            <person name="Pan J."/>
            <person name="Luo Z.H."/>
            <person name="Li M."/>
        </authorList>
    </citation>
    <scope>NUCLEOTIDE SEQUENCE [LARGE SCALE GENOMIC DNA]</scope>
    <source>
        <strain evidence="2">SpSt-697</strain>
    </source>
</reference>
<comment type="caution">
    <text evidence="2">The sequence shown here is derived from an EMBL/GenBank/DDBJ whole genome shotgun (WGS) entry which is preliminary data.</text>
</comment>
<dbReference type="PANTHER" id="PTHR37460:SF1">
    <property type="entry name" value="ENDONUCLEASE III"/>
    <property type="match status" value="1"/>
</dbReference>
<name>A0A7V3ZVE7_UNCW3</name>
<evidence type="ECO:0000313" key="2">
    <source>
        <dbReference type="EMBL" id="HGK63624.1"/>
    </source>
</evidence>
<evidence type="ECO:0000259" key="1">
    <source>
        <dbReference type="SMART" id="SM00465"/>
    </source>
</evidence>
<dbReference type="Pfam" id="PF01986">
    <property type="entry name" value="DUF123"/>
    <property type="match status" value="1"/>
</dbReference>
<protein>
    <submittedName>
        <fullName evidence="2">DNA/RNA nuclease SfsA</fullName>
    </submittedName>
</protein>
<dbReference type="AlphaFoldDB" id="A0A7V3ZVE7"/>
<dbReference type="Pfam" id="PF17746">
    <property type="entry name" value="SfsA_N"/>
    <property type="match status" value="1"/>
</dbReference>
<feature type="domain" description="GIY-YIG" evidence="1">
    <location>
        <begin position="246"/>
        <end position="342"/>
    </location>
</feature>
<proteinExistence type="predicted"/>
<dbReference type="GO" id="GO:0003677">
    <property type="term" value="F:DNA binding"/>
    <property type="evidence" value="ECO:0007669"/>
    <property type="project" value="InterPro"/>
</dbReference>
<dbReference type="CDD" id="cd10441">
    <property type="entry name" value="GIY-YIG_COG1833"/>
    <property type="match status" value="1"/>
</dbReference>
<accession>A0A7V3ZVE7</accession>
<dbReference type="InterPro" id="IPR041465">
    <property type="entry name" value="SfsA_N"/>
</dbReference>
<organism evidence="2">
    <name type="scientific">candidate division WOR-3 bacterium</name>
    <dbReference type="NCBI Taxonomy" id="2052148"/>
    <lineage>
        <taxon>Bacteria</taxon>
        <taxon>Bacteria division WOR-3</taxon>
    </lineage>
</organism>
<gene>
    <name evidence="2" type="primary">sfsA</name>
    <name evidence="2" type="ORF">ENU74_03415</name>
</gene>
<dbReference type="NCBIfam" id="TIGR00230">
    <property type="entry name" value="sfsA"/>
    <property type="match status" value="1"/>
</dbReference>
<dbReference type="Gene3D" id="3.40.1350.60">
    <property type="match status" value="1"/>
</dbReference>
<dbReference type="InterPro" id="IPR000305">
    <property type="entry name" value="GIY-YIG_endonuc"/>
</dbReference>
<dbReference type="InterPro" id="IPR002837">
    <property type="entry name" value="DUF123"/>
</dbReference>
<dbReference type="SMART" id="SM00465">
    <property type="entry name" value="GIYc"/>
    <property type="match status" value="1"/>
</dbReference>
<dbReference type="Pfam" id="PF03749">
    <property type="entry name" value="SfsA"/>
    <property type="match status" value="1"/>
</dbReference>